<evidence type="ECO:0000313" key="1">
    <source>
        <dbReference type="EMBL" id="KDE39386.1"/>
    </source>
</evidence>
<organism evidence="1 2">
    <name type="scientific">Nitrincola lacisaponensis</name>
    <dbReference type="NCBI Taxonomy" id="267850"/>
    <lineage>
        <taxon>Bacteria</taxon>
        <taxon>Pseudomonadati</taxon>
        <taxon>Pseudomonadota</taxon>
        <taxon>Gammaproteobacteria</taxon>
        <taxon>Oceanospirillales</taxon>
        <taxon>Oceanospirillaceae</taxon>
        <taxon>Nitrincola</taxon>
    </lineage>
</organism>
<dbReference type="PATRIC" id="fig|267850.7.peg.2483"/>
<name>A0A063Y3Q5_9GAMM</name>
<dbReference type="AlphaFoldDB" id="A0A063Y3Q5"/>
<dbReference type="Pfam" id="PF15781">
    <property type="entry name" value="ParE-like_toxin"/>
    <property type="match status" value="1"/>
</dbReference>
<sequence length="100" mass="11302">MSGELSEAGIEVYESPVFKKALDMLCDEDVAIIEDEIDIIIANPEIGQQKRGDLSYLRVHKFSLNGQQVLLGYNWQEEKLTLHLLMKISTITPKSVARLI</sequence>
<evidence type="ECO:0000313" key="2">
    <source>
        <dbReference type="Proteomes" id="UP000027318"/>
    </source>
</evidence>
<dbReference type="Proteomes" id="UP000027318">
    <property type="component" value="Unassembled WGS sequence"/>
</dbReference>
<dbReference type="RefSeq" id="WP_204368240.1">
    <property type="nucleotide sequence ID" value="NZ_JMSZ01000032.1"/>
</dbReference>
<evidence type="ECO:0008006" key="3">
    <source>
        <dbReference type="Google" id="ProtNLM"/>
    </source>
</evidence>
<dbReference type="InterPro" id="IPR031552">
    <property type="entry name" value="ParE-like_toxin"/>
</dbReference>
<gene>
    <name evidence="1" type="ORF">ADINL_2515</name>
</gene>
<dbReference type="EMBL" id="JMSZ01000032">
    <property type="protein sequence ID" value="KDE39386.1"/>
    <property type="molecule type" value="Genomic_DNA"/>
</dbReference>
<dbReference type="STRING" id="267850.ADINL_2515"/>
<protein>
    <recommendedName>
        <fullName evidence="3">RelE/StbE replicon stabilization toxin</fullName>
    </recommendedName>
</protein>
<accession>A0A063Y3Q5</accession>
<comment type="caution">
    <text evidence="1">The sequence shown here is derived from an EMBL/GenBank/DDBJ whole genome shotgun (WGS) entry which is preliminary data.</text>
</comment>
<keyword evidence="2" id="KW-1185">Reference proteome</keyword>
<reference evidence="1 2" key="1">
    <citation type="journal article" date="2005" name="Int. J. Syst. Evol. Microbiol.">
        <title>Nitrincola lacisaponensis gen. nov., sp. nov., a novel alkaliphilic bacterium isolated from an alkaline, saline lake.</title>
        <authorList>
            <person name="Dimitriu P.A."/>
            <person name="Shukla S.K."/>
            <person name="Conradt J."/>
            <person name="Marquez M.C."/>
            <person name="Ventosa A."/>
            <person name="Maglia A."/>
            <person name="Peyton B.M."/>
            <person name="Pinkart H.C."/>
            <person name="Mormile M.R."/>
        </authorList>
    </citation>
    <scope>NUCLEOTIDE SEQUENCE [LARGE SCALE GENOMIC DNA]</scope>
    <source>
        <strain evidence="1 2">4CA</strain>
    </source>
</reference>
<proteinExistence type="predicted"/>